<reference evidence="2 3" key="1">
    <citation type="submission" date="2011-11" db="EMBL/GenBank/DDBJ databases">
        <title>Complete genome sequence of thermophilic Geobacillus thermoleovorans CCB_US3_UF5.</title>
        <authorList>
            <person name="Muhd Sakaff M.K.L."/>
            <person name="Abdul Rahman A.Y."/>
            <person name="Saito J.A."/>
            <person name="Hou S."/>
            <person name="Alam M."/>
        </authorList>
    </citation>
    <scope>NUCLEOTIDE SEQUENCE [LARGE SCALE GENOMIC DNA]</scope>
    <source>
        <strain evidence="2 3">CCB_US3_UF5</strain>
    </source>
</reference>
<feature type="transmembrane region" description="Helical" evidence="1">
    <location>
        <begin position="21"/>
        <end position="42"/>
    </location>
</feature>
<sequence length="44" mass="4973">MTAKQRNAAFFLLNRIPPIRQLLVFSVCSPLSLLAAIAFMRYSC</sequence>
<keyword evidence="3" id="KW-1185">Reference proteome</keyword>
<evidence type="ECO:0000313" key="2">
    <source>
        <dbReference type="EMBL" id="AEV19580.1"/>
    </source>
</evidence>
<evidence type="ECO:0000256" key="1">
    <source>
        <dbReference type="SAM" id="Phobius"/>
    </source>
</evidence>
<keyword evidence="1" id="KW-1133">Transmembrane helix</keyword>
<dbReference type="Proteomes" id="UP000005636">
    <property type="component" value="Chromosome"/>
</dbReference>
<organism evidence="2 3">
    <name type="scientific">Geobacillus thermoleovorans CCB_US3_UF5</name>
    <dbReference type="NCBI Taxonomy" id="1111068"/>
    <lineage>
        <taxon>Bacteria</taxon>
        <taxon>Bacillati</taxon>
        <taxon>Bacillota</taxon>
        <taxon>Bacilli</taxon>
        <taxon>Bacillales</taxon>
        <taxon>Anoxybacillaceae</taxon>
        <taxon>Geobacillus</taxon>
        <taxon>Geobacillus thermoleovorans group</taxon>
    </lineage>
</organism>
<dbReference type="EMBL" id="CP003125">
    <property type="protein sequence ID" value="AEV19580.1"/>
    <property type="molecule type" value="Genomic_DNA"/>
</dbReference>
<gene>
    <name evidence="2" type="ORF">GTCCBUS3UF5_22740</name>
</gene>
<accession>A0ABM5MIZ0</accession>
<keyword evidence="1" id="KW-0812">Transmembrane</keyword>
<evidence type="ECO:0000313" key="3">
    <source>
        <dbReference type="Proteomes" id="UP000005636"/>
    </source>
</evidence>
<protein>
    <submittedName>
        <fullName evidence="2">Uncharacterized protein</fullName>
    </submittedName>
</protein>
<name>A0ABM5MIZ0_GEOTH</name>
<proteinExistence type="predicted"/>
<keyword evidence="1" id="KW-0472">Membrane</keyword>